<dbReference type="EMBL" id="SUMC01000163">
    <property type="protein sequence ID" value="TJZ96296.1"/>
    <property type="molecule type" value="Genomic_DNA"/>
</dbReference>
<keyword evidence="2" id="KW-1185">Reference proteome</keyword>
<accession>A0A4U0RM30</accession>
<dbReference type="Proteomes" id="UP000305778">
    <property type="component" value="Unassembled WGS sequence"/>
</dbReference>
<proteinExistence type="predicted"/>
<comment type="caution">
    <text evidence="1">The sequence shown here is derived from an EMBL/GenBank/DDBJ whole genome shotgun (WGS) entry which is preliminary data.</text>
</comment>
<evidence type="ECO:0000313" key="1">
    <source>
        <dbReference type="EMBL" id="TJZ96296.1"/>
    </source>
</evidence>
<protein>
    <submittedName>
        <fullName evidence="1">Uncharacterized protein</fullName>
    </submittedName>
</protein>
<evidence type="ECO:0000313" key="2">
    <source>
        <dbReference type="Proteomes" id="UP000305778"/>
    </source>
</evidence>
<reference evidence="1 2" key="1">
    <citation type="submission" date="2019-04" db="EMBL/GenBank/DDBJ databases">
        <title>Streptomyces oryziradicis sp. nov., a novel actinomycete isolated from rhizosphere soil of rice (Oryza sativa L.).</title>
        <authorList>
            <person name="Li C."/>
        </authorList>
    </citation>
    <scope>NUCLEOTIDE SEQUENCE [LARGE SCALE GENOMIC DNA]</scope>
    <source>
        <strain evidence="1 2">NEAU-C40</strain>
    </source>
</reference>
<organism evidence="1 2">
    <name type="scientific">Actinacidiphila oryziradicis</name>
    <dbReference type="NCBI Taxonomy" id="2571141"/>
    <lineage>
        <taxon>Bacteria</taxon>
        <taxon>Bacillati</taxon>
        <taxon>Actinomycetota</taxon>
        <taxon>Actinomycetes</taxon>
        <taxon>Kitasatosporales</taxon>
        <taxon>Streptomycetaceae</taxon>
        <taxon>Actinacidiphila</taxon>
    </lineage>
</organism>
<dbReference type="RefSeq" id="WP_136730795.1">
    <property type="nucleotide sequence ID" value="NZ_SUMC01000163.1"/>
</dbReference>
<dbReference type="AlphaFoldDB" id="A0A4U0RM30"/>
<sequence length="97" mass="10563">MCAPPISQEIGDTDSRGLLDSIRRDDEVLLEQLGLTLEQRAEAVMAATTTDRGWEPVDLSEAARAVRTGAGRVRVTAERCEQKARDAAQGARARRAQ</sequence>
<name>A0A4U0RM30_9ACTN</name>
<gene>
    <name evidence="1" type="ORF">FCI23_51105</name>
</gene>